<organism evidence="1">
    <name type="scientific">hydrocarbon metagenome</name>
    <dbReference type="NCBI Taxonomy" id="938273"/>
    <lineage>
        <taxon>unclassified sequences</taxon>
        <taxon>metagenomes</taxon>
        <taxon>ecological metagenomes</taxon>
    </lineage>
</organism>
<reference evidence="1" key="1">
    <citation type="journal article" date="2015" name="Proc. Natl. Acad. Sci. U.S.A.">
        <title>Networks of energetic and metabolic interactions define dynamics in microbial communities.</title>
        <authorList>
            <person name="Embree M."/>
            <person name="Liu J.K."/>
            <person name="Al-Bassam M.M."/>
            <person name="Zengler K."/>
        </authorList>
    </citation>
    <scope>NUCLEOTIDE SEQUENCE</scope>
</reference>
<proteinExistence type="predicted"/>
<accession>A0A0W8FNU1</accession>
<name>A0A0W8FNU1_9ZZZZ</name>
<gene>
    <name evidence="1" type="ORF">ASZ90_007632</name>
</gene>
<dbReference type="EMBL" id="LNQE01000954">
    <property type="protein sequence ID" value="KUG22586.1"/>
    <property type="molecule type" value="Genomic_DNA"/>
</dbReference>
<sequence>MKCSECSGEYKITRDALEINDDYIGKFFTDIIDYYKCTSCNDTLLPSKSAKSIEEKRKKILNDILQSFPIKDFVSSTEASDILNISRQALHKHRRIRNGLIFNTSFGGKTVYLRESVLLYKQKEDGRFPLVLNIIGVNIANIHYMPMQRNTLKSVYTDPNYIIPTSGSIPYSSHSASSINIIIGLQQLTYTLIDTTKEPYIMEAGGNYGRS</sequence>
<dbReference type="AlphaFoldDB" id="A0A0W8FNU1"/>
<protein>
    <submittedName>
        <fullName evidence="1">Uncharacterized protein</fullName>
    </submittedName>
</protein>
<evidence type="ECO:0000313" key="1">
    <source>
        <dbReference type="EMBL" id="KUG22586.1"/>
    </source>
</evidence>
<comment type="caution">
    <text evidence="1">The sequence shown here is derived from an EMBL/GenBank/DDBJ whole genome shotgun (WGS) entry which is preliminary data.</text>
</comment>